<evidence type="ECO:0000256" key="11">
    <source>
        <dbReference type="SAM" id="MobiDB-lite"/>
    </source>
</evidence>
<comment type="caution">
    <text evidence="14">The sequence shown here is derived from an EMBL/GenBank/DDBJ whole genome shotgun (WGS) entry which is preliminary data.</text>
</comment>
<reference evidence="14 15" key="1">
    <citation type="submission" date="2020-08" db="EMBL/GenBank/DDBJ databases">
        <title>Genomic Encyclopedia of Type Strains, Phase IV (KMG-IV): sequencing the most valuable type-strain genomes for metagenomic binning, comparative biology and taxonomic classification.</title>
        <authorList>
            <person name="Goeker M."/>
        </authorList>
    </citation>
    <scope>NUCLEOTIDE SEQUENCE [LARGE SCALE GENOMIC DNA]</scope>
    <source>
        <strain evidence="14 15">DSM 23960</strain>
    </source>
</reference>
<evidence type="ECO:0000256" key="10">
    <source>
        <dbReference type="SAM" id="Coils"/>
    </source>
</evidence>
<dbReference type="PRINTS" id="PR01490">
    <property type="entry name" value="RTXTOXIND"/>
</dbReference>
<feature type="coiled-coil region" evidence="10">
    <location>
        <begin position="241"/>
        <end position="268"/>
    </location>
</feature>
<keyword evidence="15" id="KW-1185">Reference proteome</keyword>
<protein>
    <recommendedName>
        <fullName evidence="9">Membrane fusion protein (MFP) family protein</fullName>
    </recommendedName>
</protein>
<evidence type="ECO:0000259" key="13">
    <source>
        <dbReference type="Pfam" id="PF26002"/>
    </source>
</evidence>
<sequence>MTDVATPPPETTIKPEDELVIPPSGPTEPPPPPPLVPDNPRHELMVGGAIIVAFFVIFLGWAAIAPLDAGAYGQGQIAISGNRQSVQHREGGVVSELHVAEGDTVQRGQILMRLASGELRATERGVSSQVFALIAQRARLVAERDGLRAIPTPPEFANLPADDAELANESLHIQRLQFGARRTGRSTETGVLSQRVAQLNEQISGYERQIAANVEQQRLIQEELVGMRSLAEQGYAPLTRVRALERNAAQLEGELGSLRAQIARSREAVGETRLQMSGVRTKLGEDVADQLRLIDVQLNELRPRMIELRAQIARNEVRSPASGQVVGLTIFTQGGVIQPGQTLMDVVPRDASQVIVAQISPTDVDNLRIGQTTEVRFPGLRERNPPTIHGQVRRISADSFTVEATGATYFRVEIVVPAAEMAKLGRSAASLRPGAPVEVIILLRKRTALAYLTEPLVNNLWRSGSEQ</sequence>
<evidence type="ECO:0000313" key="15">
    <source>
        <dbReference type="Proteomes" id="UP000529946"/>
    </source>
</evidence>
<dbReference type="Pfam" id="PF26002">
    <property type="entry name" value="Beta-barrel_AprE"/>
    <property type="match status" value="1"/>
</dbReference>
<evidence type="ECO:0000256" key="9">
    <source>
        <dbReference type="RuleBase" id="RU365093"/>
    </source>
</evidence>
<feature type="compositionally biased region" description="Pro residues" evidence="11">
    <location>
        <begin position="23"/>
        <end position="37"/>
    </location>
</feature>
<evidence type="ECO:0000313" key="14">
    <source>
        <dbReference type="EMBL" id="MBB4084021.1"/>
    </source>
</evidence>
<dbReference type="RefSeq" id="WP_183205149.1">
    <property type="nucleotide sequence ID" value="NZ_BAAAER010000003.1"/>
</dbReference>
<feature type="compositionally biased region" description="Pro residues" evidence="11">
    <location>
        <begin position="1"/>
        <end position="10"/>
    </location>
</feature>
<dbReference type="InterPro" id="IPR058982">
    <property type="entry name" value="Beta-barrel_AprE"/>
</dbReference>
<feature type="region of interest" description="Disordered" evidence="11">
    <location>
        <begin position="1"/>
        <end position="39"/>
    </location>
</feature>
<keyword evidence="10" id="KW-0175">Coiled coil</keyword>
<feature type="transmembrane region" description="Helical" evidence="9">
    <location>
        <begin position="44"/>
        <end position="64"/>
    </location>
</feature>
<evidence type="ECO:0000256" key="5">
    <source>
        <dbReference type="ARBA" id="ARBA00022519"/>
    </source>
</evidence>
<dbReference type="Proteomes" id="UP000529946">
    <property type="component" value="Unassembled WGS sequence"/>
</dbReference>
<keyword evidence="7 9" id="KW-1133">Transmembrane helix</keyword>
<comment type="similarity">
    <text evidence="2 9">Belongs to the membrane fusion protein (MFP) (TC 8.A.1) family.</text>
</comment>
<feature type="domain" description="AprE-like beta-barrel" evidence="13">
    <location>
        <begin position="354"/>
        <end position="442"/>
    </location>
</feature>
<keyword evidence="5 9" id="KW-0997">Cell inner membrane</keyword>
<proteinExistence type="inferred from homology"/>
<evidence type="ECO:0000256" key="8">
    <source>
        <dbReference type="ARBA" id="ARBA00023136"/>
    </source>
</evidence>
<dbReference type="NCBIfam" id="TIGR01843">
    <property type="entry name" value="type_I_hlyD"/>
    <property type="match status" value="1"/>
</dbReference>
<gene>
    <name evidence="14" type="ORF">GGR12_002909</name>
</gene>
<evidence type="ECO:0000256" key="2">
    <source>
        <dbReference type="ARBA" id="ARBA00009477"/>
    </source>
</evidence>
<dbReference type="PANTHER" id="PTHR30386">
    <property type="entry name" value="MEMBRANE FUSION SUBUNIT OF EMRAB-TOLC MULTIDRUG EFFLUX PUMP"/>
    <property type="match status" value="1"/>
</dbReference>
<evidence type="ECO:0000256" key="3">
    <source>
        <dbReference type="ARBA" id="ARBA00022448"/>
    </source>
</evidence>
<dbReference type="PANTHER" id="PTHR30386:SF17">
    <property type="entry name" value="ALKALINE PROTEASE SECRETION PROTEIN APRE"/>
    <property type="match status" value="1"/>
</dbReference>
<dbReference type="GO" id="GO:0015031">
    <property type="term" value="P:protein transport"/>
    <property type="evidence" value="ECO:0007669"/>
    <property type="project" value="InterPro"/>
</dbReference>
<keyword evidence="3 9" id="KW-0813">Transport</keyword>
<keyword evidence="4 9" id="KW-1003">Cell membrane</keyword>
<accession>A0A7W6JF94</accession>
<dbReference type="AlphaFoldDB" id="A0A7W6JF94"/>
<dbReference type="Gene3D" id="2.40.30.170">
    <property type="match status" value="1"/>
</dbReference>
<dbReference type="InterPro" id="IPR050739">
    <property type="entry name" value="MFP"/>
</dbReference>
<keyword evidence="6 9" id="KW-0812">Transmembrane</keyword>
<dbReference type="InterPro" id="IPR058781">
    <property type="entry name" value="HH_AprE-like"/>
</dbReference>
<comment type="subcellular location">
    <subcellularLocation>
        <location evidence="1 9">Cell inner membrane</location>
        <topology evidence="1 9">Single-pass membrane protein</topology>
    </subcellularLocation>
</comment>
<dbReference type="EMBL" id="JACIDM010000003">
    <property type="protein sequence ID" value="MBB4084021.1"/>
    <property type="molecule type" value="Genomic_DNA"/>
</dbReference>
<evidence type="ECO:0000259" key="12">
    <source>
        <dbReference type="Pfam" id="PF25994"/>
    </source>
</evidence>
<feature type="domain" description="AprE-like long alpha-helical hairpin" evidence="12">
    <location>
        <begin position="120"/>
        <end position="310"/>
    </location>
</feature>
<evidence type="ECO:0000256" key="6">
    <source>
        <dbReference type="ARBA" id="ARBA00022692"/>
    </source>
</evidence>
<keyword evidence="8 9" id="KW-0472">Membrane</keyword>
<evidence type="ECO:0000256" key="1">
    <source>
        <dbReference type="ARBA" id="ARBA00004377"/>
    </source>
</evidence>
<dbReference type="Pfam" id="PF25994">
    <property type="entry name" value="HH_AprE"/>
    <property type="match status" value="1"/>
</dbReference>
<organism evidence="14 15">
    <name type="scientific">Brevundimonas lenta</name>
    <dbReference type="NCBI Taxonomy" id="424796"/>
    <lineage>
        <taxon>Bacteria</taxon>
        <taxon>Pseudomonadati</taxon>
        <taxon>Pseudomonadota</taxon>
        <taxon>Alphaproteobacteria</taxon>
        <taxon>Caulobacterales</taxon>
        <taxon>Caulobacteraceae</taxon>
        <taxon>Brevundimonas</taxon>
    </lineage>
</organism>
<evidence type="ECO:0000256" key="7">
    <source>
        <dbReference type="ARBA" id="ARBA00022989"/>
    </source>
</evidence>
<evidence type="ECO:0000256" key="4">
    <source>
        <dbReference type="ARBA" id="ARBA00022475"/>
    </source>
</evidence>
<dbReference type="GO" id="GO:0005886">
    <property type="term" value="C:plasma membrane"/>
    <property type="evidence" value="ECO:0007669"/>
    <property type="project" value="UniProtKB-SubCell"/>
</dbReference>
<dbReference type="InterPro" id="IPR010129">
    <property type="entry name" value="T1SS_HlyD"/>
</dbReference>
<dbReference type="Gene3D" id="2.40.50.100">
    <property type="match status" value="1"/>
</dbReference>
<name>A0A7W6JF94_9CAUL</name>